<protein>
    <submittedName>
        <fullName evidence="1">Uncharacterized protein</fullName>
    </submittedName>
</protein>
<gene>
    <name evidence="1" type="ORF">SAMN05216337_107818</name>
</gene>
<dbReference type="Proteomes" id="UP000199245">
    <property type="component" value="Unassembled WGS sequence"/>
</dbReference>
<dbReference type="EMBL" id="FMZW01000078">
    <property type="protein sequence ID" value="SDF84527.1"/>
    <property type="molecule type" value="Genomic_DNA"/>
</dbReference>
<dbReference type="AlphaFoldDB" id="A0A1G7PEB4"/>
<reference evidence="1 2" key="1">
    <citation type="submission" date="2016-10" db="EMBL/GenBank/DDBJ databases">
        <authorList>
            <person name="de Groot N.N."/>
        </authorList>
    </citation>
    <scope>NUCLEOTIDE SEQUENCE [LARGE SCALE GENOMIC DNA]</scope>
    <source>
        <strain evidence="1 2">R5</strain>
    </source>
</reference>
<sequence>MVGLRSPCRRPRRGARRTACGLGRRRGVRSVVSGSFLKAGKRARRLPVTRDLHEAESHVRVPAKIAIDFSKMSRSMRSRSFSRCKRAISAAWSADGSVALRCGAPRRRRRLQPGPALLHPPPQHGIAQAKLLGNRSDRAPARRYKINRLPLVVVRKRPTLTSFHPTPPGSSSLLRVSINSEEVHFGISSLTRLTRFGRDGGATA</sequence>
<name>A0A1G7PEB4_9BRAD</name>
<evidence type="ECO:0000313" key="2">
    <source>
        <dbReference type="Proteomes" id="UP000199245"/>
    </source>
</evidence>
<proteinExistence type="predicted"/>
<evidence type="ECO:0000313" key="1">
    <source>
        <dbReference type="EMBL" id="SDF84527.1"/>
    </source>
</evidence>
<accession>A0A1G7PEB4</accession>
<organism evidence="1 2">
    <name type="scientific">Bradyrhizobium brasilense</name>
    <dbReference type="NCBI Taxonomy" id="1419277"/>
    <lineage>
        <taxon>Bacteria</taxon>
        <taxon>Pseudomonadati</taxon>
        <taxon>Pseudomonadota</taxon>
        <taxon>Alphaproteobacteria</taxon>
        <taxon>Hyphomicrobiales</taxon>
        <taxon>Nitrobacteraceae</taxon>
        <taxon>Bradyrhizobium</taxon>
    </lineage>
</organism>